<organism evidence="1 2">
    <name type="scientific">Hyalomma marginatum</name>
    <dbReference type="NCBI Taxonomy" id="34627"/>
    <lineage>
        <taxon>Eukaryota</taxon>
        <taxon>Metazoa</taxon>
        <taxon>Ecdysozoa</taxon>
        <taxon>Arthropoda</taxon>
        <taxon>Chelicerata</taxon>
        <taxon>Arachnida</taxon>
        <taxon>Acari</taxon>
        <taxon>Parasitiformes</taxon>
        <taxon>Ixodida</taxon>
        <taxon>Ixodoidea</taxon>
        <taxon>Ixodidae</taxon>
        <taxon>Hyalomminae</taxon>
        <taxon>Hyalomma</taxon>
    </lineage>
</organism>
<sequence>MSIFKNHYLNNNLSAAFFTNQTLIKPAAYNLIICGGINGTSSIVASGNSSKEKINNPFSLLNSLAEEFFCP</sequence>
<comment type="caution">
    <text evidence="1">The sequence shown here is derived from an EMBL/GenBank/DDBJ whole genome shotgun (WGS) entry which is preliminary data.</text>
</comment>
<dbReference type="EMBL" id="CAJVAF010000011">
    <property type="protein sequence ID" value="CAG7588828.1"/>
    <property type="molecule type" value="Genomic_DNA"/>
</dbReference>
<dbReference type="AlphaFoldDB" id="A0A8S4BZI5"/>
<dbReference type="Proteomes" id="UP000837675">
    <property type="component" value="Unassembled WGS sequence"/>
</dbReference>
<accession>A0A8S4BZI5</accession>
<proteinExistence type="predicted"/>
<keyword evidence="2" id="KW-1185">Reference proteome</keyword>
<protein>
    <submittedName>
        <fullName evidence="1">Uncharacterized protein</fullName>
    </submittedName>
</protein>
<evidence type="ECO:0000313" key="1">
    <source>
        <dbReference type="EMBL" id="CAG7588828.1"/>
    </source>
</evidence>
<evidence type="ECO:0000313" key="2">
    <source>
        <dbReference type="Proteomes" id="UP000837675"/>
    </source>
</evidence>
<reference evidence="1" key="1">
    <citation type="submission" date="2021-06" db="EMBL/GenBank/DDBJ databases">
        <authorList>
            <person name="Nardi T."/>
            <person name="Nardi T."/>
        </authorList>
    </citation>
    <scope>NUCLEOTIDE SEQUENCE</scope>
</reference>
<gene>
    <name evidence="1" type="ORF">MHYMCMPASI_00050</name>
</gene>
<name>A0A8S4BZI5_9ACAR</name>